<sequence>MEQDLSRVWAERFAACEASGLSQADFCRREGLSLSSFYQWKTRLKRRGTQQLSKKPEIREIRGHITYFKVILLML</sequence>
<proteinExistence type="predicted"/>
<organism evidence="1 2">
    <name type="scientific">Candidatus Lambdaproteobacteria bacterium RIFOXYD2_FULL_50_16</name>
    <dbReference type="NCBI Taxonomy" id="1817772"/>
    <lineage>
        <taxon>Bacteria</taxon>
        <taxon>Pseudomonadati</taxon>
        <taxon>Pseudomonadota</taxon>
        <taxon>Candidatus Lambdaproteobacteria</taxon>
    </lineage>
</organism>
<dbReference type="Proteomes" id="UP000178449">
    <property type="component" value="Unassembled WGS sequence"/>
</dbReference>
<evidence type="ECO:0000313" key="1">
    <source>
        <dbReference type="EMBL" id="OGG94270.1"/>
    </source>
</evidence>
<evidence type="ECO:0008006" key="3">
    <source>
        <dbReference type="Google" id="ProtNLM"/>
    </source>
</evidence>
<accession>A0A1F6G839</accession>
<name>A0A1F6G839_9PROT</name>
<dbReference type="EMBL" id="MFNE01000040">
    <property type="protein sequence ID" value="OGG94270.1"/>
    <property type="molecule type" value="Genomic_DNA"/>
</dbReference>
<dbReference type="AlphaFoldDB" id="A0A1F6G839"/>
<comment type="caution">
    <text evidence="1">The sequence shown here is derived from an EMBL/GenBank/DDBJ whole genome shotgun (WGS) entry which is preliminary data.</text>
</comment>
<dbReference type="NCBIfam" id="NF047593">
    <property type="entry name" value="IS66_ISAeme5_TnpA"/>
    <property type="match status" value="1"/>
</dbReference>
<gene>
    <name evidence="1" type="ORF">A2527_14505</name>
</gene>
<reference evidence="1 2" key="1">
    <citation type="journal article" date="2016" name="Nat. Commun.">
        <title>Thousands of microbial genomes shed light on interconnected biogeochemical processes in an aquifer system.</title>
        <authorList>
            <person name="Anantharaman K."/>
            <person name="Brown C.T."/>
            <person name="Hug L.A."/>
            <person name="Sharon I."/>
            <person name="Castelle C.J."/>
            <person name="Probst A.J."/>
            <person name="Thomas B.C."/>
            <person name="Singh A."/>
            <person name="Wilkins M.J."/>
            <person name="Karaoz U."/>
            <person name="Brodie E.L."/>
            <person name="Williams K.H."/>
            <person name="Hubbard S.S."/>
            <person name="Banfield J.F."/>
        </authorList>
    </citation>
    <scope>NUCLEOTIDE SEQUENCE [LARGE SCALE GENOMIC DNA]</scope>
</reference>
<protein>
    <recommendedName>
        <fullName evidence="3">Transposase</fullName>
    </recommendedName>
</protein>
<evidence type="ECO:0000313" key="2">
    <source>
        <dbReference type="Proteomes" id="UP000178449"/>
    </source>
</evidence>